<sequence>MVWTVQFVSSTSVKDENGRRRDADERRELFCGSVDILLLYRRIFVNCEVRNGEGCCRCCKGVLGQAAKVSKDTH</sequence>
<comment type="caution">
    <text evidence="1">The sequence shown here is derived from an EMBL/GenBank/DDBJ whole genome shotgun (WGS) entry which is preliminary data.</text>
</comment>
<organism evidence="1 2">
    <name type="scientific">Ceratodon purpureus</name>
    <name type="common">Fire moss</name>
    <name type="synonym">Dicranum purpureum</name>
    <dbReference type="NCBI Taxonomy" id="3225"/>
    <lineage>
        <taxon>Eukaryota</taxon>
        <taxon>Viridiplantae</taxon>
        <taxon>Streptophyta</taxon>
        <taxon>Embryophyta</taxon>
        <taxon>Bryophyta</taxon>
        <taxon>Bryophytina</taxon>
        <taxon>Bryopsida</taxon>
        <taxon>Dicranidae</taxon>
        <taxon>Pseudoditrichales</taxon>
        <taxon>Ditrichaceae</taxon>
        <taxon>Ceratodon</taxon>
    </lineage>
</organism>
<evidence type="ECO:0000313" key="2">
    <source>
        <dbReference type="Proteomes" id="UP000822688"/>
    </source>
</evidence>
<dbReference type="EMBL" id="CM026431">
    <property type="protein sequence ID" value="KAG0559909.1"/>
    <property type="molecule type" value="Genomic_DNA"/>
</dbReference>
<keyword evidence="2" id="KW-1185">Reference proteome</keyword>
<protein>
    <submittedName>
        <fullName evidence="1">Uncharacterized protein</fullName>
    </submittedName>
</protein>
<dbReference type="Proteomes" id="UP000822688">
    <property type="component" value="Chromosome 10"/>
</dbReference>
<gene>
    <name evidence="1" type="ORF">KC19_10G138300</name>
</gene>
<evidence type="ECO:0000313" key="1">
    <source>
        <dbReference type="EMBL" id="KAG0559909.1"/>
    </source>
</evidence>
<reference evidence="1" key="1">
    <citation type="submission" date="2020-06" db="EMBL/GenBank/DDBJ databases">
        <title>WGS assembly of Ceratodon purpureus strain R40.</title>
        <authorList>
            <person name="Carey S.B."/>
            <person name="Jenkins J."/>
            <person name="Shu S."/>
            <person name="Lovell J.T."/>
            <person name="Sreedasyam A."/>
            <person name="Maumus F."/>
            <person name="Tiley G.P."/>
            <person name="Fernandez-Pozo N."/>
            <person name="Barry K."/>
            <person name="Chen C."/>
            <person name="Wang M."/>
            <person name="Lipzen A."/>
            <person name="Daum C."/>
            <person name="Saski C.A."/>
            <person name="Payton A.C."/>
            <person name="Mcbreen J.C."/>
            <person name="Conrad R.E."/>
            <person name="Kollar L.M."/>
            <person name="Olsson S."/>
            <person name="Huttunen S."/>
            <person name="Landis J.B."/>
            <person name="Wickett N.J."/>
            <person name="Johnson M.G."/>
            <person name="Rensing S.A."/>
            <person name="Grimwood J."/>
            <person name="Schmutz J."/>
            <person name="Mcdaniel S.F."/>
        </authorList>
    </citation>
    <scope>NUCLEOTIDE SEQUENCE</scope>
    <source>
        <strain evidence="1">R40</strain>
    </source>
</reference>
<dbReference type="AlphaFoldDB" id="A0A8T0GNT7"/>
<proteinExistence type="predicted"/>
<name>A0A8T0GNT7_CERPU</name>
<accession>A0A8T0GNT7</accession>